<dbReference type="InterPro" id="IPR017900">
    <property type="entry name" value="4Fe4S_Fe_S_CS"/>
</dbReference>
<keyword evidence="6" id="KW-0560">Oxidoreductase</keyword>
<dbReference type="PROSITE" id="PS51379">
    <property type="entry name" value="4FE4S_FER_2"/>
    <property type="match status" value="1"/>
</dbReference>
<evidence type="ECO:0000256" key="2">
    <source>
        <dbReference type="ARBA" id="ARBA00022490"/>
    </source>
</evidence>
<dbReference type="PANTHER" id="PTHR30002:SF4">
    <property type="entry name" value="EPOXYQUEUOSINE REDUCTASE"/>
    <property type="match status" value="1"/>
</dbReference>
<feature type="domain" description="4Fe-4S ferredoxin-type" evidence="9">
    <location>
        <begin position="171"/>
        <end position="203"/>
    </location>
</feature>
<dbReference type="OrthoDB" id="9784571at2"/>
<keyword evidence="11" id="KW-1185">Reference proteome</keyword>
<keyword evidence="8" id="KW-0411">Iron-sulfur</keyword>
<dbReference type="Pfam" id="PF13484">
    <property type="entry name" value="Fer4_16"/>
    <property type="match status" value="1"/>
</dbReference>
<name>A0A2S7U2R3_9BACT</name>
<evidence type="ECO:0000313" key="11">
    <source>
        <dbReference type="Proteomes" id="UP000239907"/>
    </source>
</evidence>
<gene>
    <name evidence="10" type="ORF">BSZ32_12775</name>
</gene>
<dbReference type="EMBL" id="MQWA01000001">
    <property type="protein sequence ID" value="PQJ29279.1"/>
    <property type="molecule type" value="Genomic_DNA"/>
</dbReference>
<evidence type="ECO:0000256" key="6">
    <source>
        <dbReference type="ARBA" id="ARBA00023002"/>
    </source>
</evidence>
<reference evidence="10 11" key="1">
    <citation type="submission" date="2016-12" db="EMBL/GenBank/DDBJ databases">
        <title>Study of bacterial adaptation to deep sea.</title>
        <authorList>
            <person name="Song J."/>
            <person name="Yoshizawa S."/>
            <person name="Kogure K."/>
        </authorList>
    </citation>
    <scope>NUCLEOTIDE SEQUENCE [LARGE SCALE GENOMIC DNA]</scope>
    <source>
        <strain evidence="10 11">SAORIC-165</strain>
    </source>
</reference>
<comment type="caution">
    <text evidence="10">The sequence shown here is derived from an EMBL/GenBank/DDBJ whole genome shotgun (WGS) entry which is preliminary data.</text>
</comment>
<evidence type="ECO:0000256" key="8">
    <source>
        <dbReference type="ARBA" id="ARBA00023014"/>
    </source>
</evidence>
<keyword evidence="2" id="KW-0963">Cytoplasm</keyword>
<dbReference type="Proteomes" id="UP000239907">
    <property type="component" value="Unassembled WGS sequence"/>
</dbReference>
<proteinExistence type="predicted"/>
<sequence>MELTPETTKNNIQLIANRLGFSDCRIARVKRATHADRYLDWVEQGCAGEMSWLERNKDKRVHPGEVLEGAQSIITLALNYFPGSQAADSDYKIARYAWNDDYHDIIEGKLKDFDLALSDMGGKQRYYVDTGPILERDFANDAGLGWNGKSTVQIHKGFGTWFFICELISTLKIEADQPSADHCGKCTRCIDHCPTQAITGPREMDARRCISYLTIEHAGSIPFELRPMMGDRIYGCDVCLEVCPWNRFAKLSRETKLHARSEIFDHKLRDFLNMDIESFRKTFAKSPIKRIKHNRFIRNVCVAIGNTGTTEDIQLLEPFATGDDPLIAEHAQWAIDEIQRRS</sequence>
<dbReference type="InterPro" id="IPR017896">
    <property type="entry name" value="4Fe4S_Fe-S-bd"/>
</dbReference>
<evidence type="ECO:0000259" key="9">
    <source>
        <dbReference type="PROSITE" id="PS51379"/>
    </source>
</evidence>
<dbReference type="GO" id="GO:0051539">
    <property type="term" value="F:4 iron, 4 sulfur cluster binding"/>
    <property type="evidence" value="ECO:0007669"/>
    <property type="project" value="UniProtKB-KW"/>
</dbReference>
<evidence type="ECO:0000256" key="5">
    <source>
        <dbReference type="ARBA" id="ARBA00022785"/>
    </source>
</evidence>
<dbReference type="InterPro" id="IPR013542">
    <property type="entry name" value="QueG_DUF1730"/>
</dbReference>
<dbReference type="GO" id="GO:0008616">
    <property type="term" value="P:tRNA queuosine(34) biosynthetic process"/>
    <property type="evidence" value="ECO:0007669"/>
    <property type="project" value="UniProtKB-KW"/>
</dbReference>
<dbReference type="SUPFAM" id="SSF54862">
    <property type="entry name" value="4Fe-4S ferredoxins"/>
    <property type="match status" value="1"/>
</dbReference>
<evidence type="ECO:0000256" key="3">
    <source>
        <dbReference type="ARBA" id="ARBA00022694"/>
    </source>
</evidence>
<dbReference type="NCBIfam" id="TIGR00276">
    <property type="entry name" value="tRNA epoxyqueuosine(34) reductase QueG"/>
    <property type="match status" value="1"/>
</dbReference>
<keyword evidence="7" id="KW-0408">Iron</keyword>
<keyword evidence="4" id="KW-0479">Metal-binding</keyword>
<evidence type="ECO:0000256" key="7">
    <source>
        <dbReference type="ARBA" id="ARBA00023004"/>
    </source>
</evidence>
<dbReference type="AlphaFoldDB" id="A0A2S7U2R3"/>
<dbReference type="Gene3D" id="3.30.70.20">
    <property type="match status" value="1"/>
</dbReference>
<accession>A0A2S7U2R3</accession>
<keyword evidence="3" id="KW-0819">tRNA processing</keyword>
<organism evidence="10 11">
    <name type="scientific">Rubritalea profundi</name>
    <dbReference type="NCBI Taxonomy" id="1658618"/>
    <lineage>
        <taxon>Bacteria</taxon>
        <taxon>Pseudomonadati</taxon>
        <taxon>Verrucomicrobiota</taxon>
        <taxon>Verrucomicrobiia</taxon>
        <taxon>Verrucomicrobiales</taxon>
        <taxon>Rubritaleaceae</taxon>
        <taxon>Rubritalea</taxon>
    </lineage>
</organism>
<protein>
    <submittedName>
        <fullName evidence="10">tRNA epoxyqueuosine(34) reductase QueG</fullName>
    </submittedName>
</protein>
<dbReference type="InterPro" id="IPR004453">
    <property type="entry name" value="QueG"/>
</dbReference>
<dbReference type="GO" id="GO:0052693">
    <property type="term" value="F:epoxyqueuosine reductase activity"/>
    <property type="evidence" value="ECO:0007669"/>
    <property type="project" value="TreeGrafter"/>
</dbReference>
<keyword evidence="5" id="KW-0671">Queuosine biosynthesis</keyword>
<keyword evidence="1" id="KW-0004">4Fe-4S</keyword>
<dbReference type="PROSITE" id="PS00198">
    <property type="entry name" value="4FE4S_FER_1"/>
    <property type="match status" value="1"/>
</dbReference>
<dbReference type="RefSeq" id="WP_105043774.1">
    <property type="nucleotide sequence ID" value="NZ_MQWA01000001.1"/>
</dbReference>
<dbReference type="GO" id="GO:0046872">
    <property type="term" value="F:metal ion binding"/>
    <property type="evidence" value="ECO:0007669"/>
    <property type="project" value="UniProtKB-KW"/>
</dbReference>
<dbReference type="Pfam" id="PF08331">
    <property type="entry name" value="QueG_DUF1730"/>
    <property type="match status" value="1"/>
</dbReference>
<evidence type="ECO:0000313" key="10">
    <source>
        <dbReference type="EMBL" id="PQJ29279.1"/>
    </source>
</evidence>
<evidence type="ECO:0000256" key="4">
    <source>
        <dbReference type="ARBA" id="ARBA00022723"/>
    </source>
</evidence>
<dbReference type="PANTHER" id="PTHR30002">
    <property type="entry name" value="EPOXYQUEUOSINE REDUCTASE"/>
    <property type="match status" value="1"/>
</dbReference>
<evidence type="ECO:0000256" key="1">
    <source>
        <dbReference type="ARBA" id="ARBA00022485"/>
    </source>
</evidence>